<dbReference type="EMBL" id="AP017470">
    <property type="protein sequence ID" value="BBB31768.1"/>
    <property type="molecule type" value="Genomic_DNA"/>
</dbReference>
<dbReference type="Proteomes" id="UP000595564">
    <property type="component" value="Chromosome"/>
</dbReference>
<dbReference type="AlphaFoldDB" id="A0A7R6PY70"/>
<dbReference type="KEGG" id="thyd:TTHT_0125"/>
<evidence type="ECO:0000313" key="2">
    <source>
        <dbReference type="Proteomes" id="UP000595564"/>
    </source>
</evidence>
<evidence type="ECO:0000313" key="1">
    <source>
        <dbReference type="EMBL" id="BBB31768.1"/>
    </source>
</evidence>
<organism evidence="1 2">
    <name type="scientific">Thermotomaculum hydrothermale</name>
    <dbReference type="NCBI Taxonomy" id="981385"/>
    <lineage>
        <taxon>Bacteria</taxon>
        <taxon>Pseudomonadati</taxon>
        <taxon>Acidobacteriota</taxon>
        <taxon>Holophagae</taxon>
        <taxon>Thermotomaculales</taxon>
        <taxon>Thermotomaculaceae</taxon>
        <taxon>Thermotomaculum</taxon>
    </lineage>
</organism>
<keyword evidence="2" id="KW-1185">Reference proteome</keyword>
<dbReference type="RefSeq" id="WP_201328099.1">
    <property type="nucleotide sequence ID" value="NZ_AP017470.1"/>
</dbReference>
<name>A0A7R6PY70_9BACT</name>
<accession>A0A7R6PY70</accession>
<reference evidence="1 2" key="1">
    <citation type="journal article" date="2012" name="Extremophiles">
        <title>Thermotomaculum hydrothermale gen. nov., sp. nov., a novel heterotrophic thermophile within the phylum Acidobacteria from a deep-sea hydrothermal vent chimney in the Southern Okinawa Trough.</title>
        <authorList>
            <person name="Izumi H."/>
            <person name="Nunoura T."/>
            <person name="Miyazaki M."/>
            <person name="Mino S."/>
            <person name="Toki T."/>
            <person name="Takai K."/>
            <person name="Sako Y."/>
            <person name="Sawabe T."/>
            <person name="Nakagawa S."/>
        </authorList>
    </citation>
    <scope>NUCLEOTIDE SEQUENCE [LARGE SCALE GENOMIC DNA]</scope>
    <source>
        <strain evidence="1 2">AC55</strain>
    </source>
</reference>
<sequence length="91" mass="10946">MEIEELTIEWYDNGELVVEELDKFVLSKGGAWVTVVYLYREKGRDGEFGEKKIRLVKYQKRNGKYNVHSKFNITNEKQVKKLVEKLEEWFK</sequence>
<proteinExistence type="predicted"/>
<protein>
    <submittedName>
        <fullName evidence="1">Uncharacterized protein</fullName>
    </submittedName>
</protein>
<gene>
    <name evidence="1" type="ORF">TTHT_0125</name>
</gene>